<sequence>MNKISLDKQVHIYSVDTSCFYNDLEYKMHSQLNKHYIYRNQLKKLKAKKSLDNVYQQRLDTYFENVNQRIKKFKKLLGDEFERNGDIRTLRSHAANERNIISIFDSVLTRTLQIPPDTLSEDIIYVQTYFFRILEDLILDGFMFRGEKYICFTASAGQIRTKKTVFIKEKVFEKHRDSLMCGLSTEKINKNGGVNINKYLAYLALCNSATDPWDDFDINRTIVVDDMETKVNCVVDFINEKNYEIERKTMDVPITHTDGCGMILPKKSKKSMMVRLPWIKGLLVPFPFDKFIRENSKKAELKKVVVKDIYGKEYDILKDRIEIIFTKSQFKMWKYYSSWDEYKQNFVEYGCQAGKCNEEEDIVHNSKLNYQMLQTLTDMTHEELAHISRNSIKNIMNIGQDRHTMLRILGVTASNMHKNYYQQALEIYPELLNDTYSKEILKQVKKSLVKEAKSGKVDIEGKYAFLCPDLYAFCQYTFLNDKSPTGLLENNEVFCKLFDDGVKLDCLRSPHLYREHAIRVNKIDKEKSRWFISKGIYTSCHDPISKLLMFDNDGDKSLVCSEPKLVDVAERNMKDIVPLFYNMAKAEAEPISQRTVYSGLITAYTGGNIGTISNDITKIWNSDAVSLDVIKWLCMENNFTIDYAKTLYKVQRPNDKKQIITQYTKSKVPYFFIFAKGKDVNQVNEANESVVNRLNNIIPNPRLNFKAANLGNFDYKILMSSPTLSVHLNQEIIDRYKSLDLKSHYMLNHDDESKSNYRYIYSSIRNQLLSDGYDETYVADMLIEYLYKYKNSSYKTTLWECFGDIMLENLKKNLKNKYAGKHTLCETCGKRIEMKSNRTKYCEDCAEKNEQEQLRLRVKKHRTRKSVTI</sequence>
<dbReference type="OrthoDB" id="1891855at2"/>
<comment type="caution">
    <text evidence="2">The sequence shown here is derived from an EMBL/GenBank/DDBJ whole genome shotgun (WGS) entry which is preliminary data.</text>
</comment>
<proteinExistence type="predicted"/>
<evidence type="ECO:0000313" key="3">
    <source>
        <dbReference type="Proteomes" id="UP000267017"/>
    </source>
</evidence>
<dbReference type="EMBL" id="RRCN01000001">
    <property type="protein sequence ID" value="RRJ66395.1"/>
    <property type="molecule type" value="Genomic_DNA"/>
</dbReference>
<name>A0A3P3U7S1_9BACL</name>
<dbReference type="Proteomes" id="UP000267017">
    <property type="component" value="Unassembled WGS sequence"/>
</dbReference>
<dbReference type="GO" id="GO:0003968">
    <property type="term" value="F:RNA-directed RNA polymerase activity"/>
    <property type="evidence" value="ECO:0007669"/>
    <property type="project" value="InterPro"/>
</dbReference>
<feature type="domain" description="RDRP core" evidence="1">
    <location>
        <begin position="365"/>
        <end position="676"/>
    </location>
</feature>
<keyword evidence="3" id="KW-1185">Reference proteome</keyword>
<evidence type="ECO:0000259" key="1">
    <source>
        <dbReference type="Pfam" id="PF05183"/>
    </source>
</evidence>
<accession>A0A3P3U7S1</accession>
<evidence type="ECO:0000313" key="2">
    <source>
        <dbReference type="EMBL" id="RRJ66395.1"/>
    </source>
</evidence>
<dbReference type="RefSeq" id="WP_128634181.1">
    <property type="nucleotide sequence ID" value="NZ_RRCN01000001.1"/>
</dbReference>
<dbReference type="AlphaFoldDB" id="A0A3P3U7S1"/>
<protein>
    <recommendedName>
        <fullName evidence="1">RDRP core domain-containing protein</fullName>
    </recommendedName>
</protein>
<organism evidence="2 3">
    <name type="scientific">Paenibacillus oralis</name>
    <dbReference type="NCBI Taxonomy" id="2490856"/>
    <lineage>
        <taxon>Bacteria</taxon>
        <taxon>Bacillati</taxon>
        <taxon>Bacillota</taxon>
        <taxon>Bacilli</taxon>
        <taxon>Bacillales</taxon>
        <taxon>Paenibacillaceae</taxon>
        <taxon>Paenibacillus</taxon>
    </lineage>
</organism>
<feature type="domain" description="RDRP core" evidence="1">
    <location>
        <begin position="126"/>
        <end position="263"/>
    </location>
</feature>
<gene>
    <name evidence="2" type="ORF">EHV15_28345</name>
</gene>
<dbReference type="InterPro" id="IPR057596">
    <property type="entry name" value="RDRP_core"/>
</dbReference>
<dbReference type="Pfam" id="PF05183">
    <property type="entry name" value="RdRP"/>
    <property type="match status" value="2"/>
</dbReference>
<reference evidence="2 3" key="1">
    <citation type="submission" date="2018-11" db="EMBL/GenBank/DDBJ databases">
        <title>Genome sequencing of Paenibacillus sp. KCOM 3021 (= ChDC PVNT-B20).</title>
        <authorList>
            <person name="Kook J.-K."/>
            <person name="Park S.-N."/>
            <person name="Lim Y.K."/>
        </authorList>
    </citation>
    <scope>NUCLEOTIDE SEQUENCE [LARGE SCALE GENOMIC DNA]</scope>
    <source>
        <strain evidence="2 3">KCOM 3021</strain>
    </source>
</reference>